<evidence type="ECO:0000256" key="1">
    <source>
        <dbReference type="ARBA" id="ARBA00000085"/>
    </source>
</evidence>
<dbReference type="CDD" id="cd06225">
    <property type="entry name" value="HAMP"/>
    <property type="match status" value="1"/>
</dbReference>
<dbReference type="PRINTS" id="PR00344">
    <property type="entry name" value="BCTRLSENSOR"/>
</dbReference>
<keyword evidence="7 12" id="KW-0418">Kinase</keyword>
<dbReference type="InterPro" id="IPR036890">
    <property type="entry name" value="HATPase_C_sf"/>
</dbReference>
<dbReference type="GO" id="GO:0005886">
    <property type="term" value="C:plasma membrane"/>
    <property type="evidence" value="ECO:0007669"/>
    <property type="project" value="UniProtKB-SubCell"/>
</dbReference>
<dbReference type="AlphaFoldDB" id="A0A8J3Q6H3"/>
<name>A0A8J3Q6H3_9ACTN</name>
<dbReference type="CDD" id="cd00075">
    <property type="entry name" value="HATPase"/>
    <property type="match status" value="1"/>
</dbReference>
<dbReference type="Pfam" id="PF02518">
    <property type="entry name" value="HATPase_c"/>
    <property type="match status" value="1"/>
</dbReference>
<organism evidence="12 13">
    <name type="scientific">Rhizocola hellebori</name>
    <dbReference type="NCBI Taxonomy" id="1392758"/>
    <lineage>
        <taxon>Bacteria</taxon>
        <taxon>Bacillati</taxon>
        <taxon>Actinomycetota</taxon>
        <taxon>Actinomycetes</taxon>
        <taxon>Micromonosporales</taxon>
        <taxon>Micromonosporaceae</taxon>
        <taxon>Rhizocola</taxon>
    </lineage>
</organism>
<sequence length="546" mass="58442">MRFRLRVLGWVTLVVAIATGATAWLTLTITTAQVADATVASERDIETIISTLAGYGQAQGTWQGVPATVENLSQTTGQRIRLVTEVGEVIVDSDTIAGRTARTPKAPTYWVNPRPVLEIAEQDLKLAIKITTTAITNYRIDVRRAACLTAAEVTMSVNGLFNGIPRLLPAERQLRLTDPVRFRSVLNDCNAFAIQTSEGQRAADMAAAQTCDGSVDRLACLRVAFADRTASDAPVPLQLQLGAVNEPQAPAGPILAAAALVAVLAIAATMLLSHRVLRPVTLITHATRQLALGQLDRRVPLVGNDELTAMAHSFNQMADSLQRAEERQRRLIADVAHELRTPLANLRGYLEALKDGVIAADPAIFASLHDEAVLQQRIVDDLQELALAEAGVLAYQRHRIDLGELLETCRVAHIAIAEPAGIRLVIDCPTPIYLEADPDRIRQVIGNLLSNACKHSPPGGTVTLRAVASTSHAVIEVADTGTGIAEADLPHIFDRFWRSDTARSRRTGGSGLGLAIARQLVLDHGGTVGAVSQIGAGTTVTITLPY</sequence>
<dbReference type="InterPro" id="IPR003661">
    <property type="entry name" value="HisK_dim/P_dom"/>
</dbReference>
<dbReference type="InterPro" id="IPR004358">
    <property type="entry name" value="Sig_transdc_His_kin-like_C"/>
</dbReference>
<dbReference type="InterPro" id="IPR036097">
    <property type="entry name" value="HisK_dim/P_sf"/>
</dbReference>
<dbReference type="SUPFAM" id="SSF47384">
    <property type="entry name" value="Homodimeric domain of signal transducing histidine kinase"/>
    <property type="match status" value="1"/>
</dbReference>
<dbReference type="SMART" id="SM00387">
    <property type="entry name" value="HATPase_c"/>
    <property type="match status" value="1"/>
</dbReference>
<dbReference type="PANTHER" id="PTHR43711:SF1">
    <property type="entry name" value="HISTIDINE KINASE 1"/>
    <property type="match status" value="1"/>
</dbReference>
<dbReference type="PROSITE" id="PS50885">
    <property type="entry name" value="HAMP"/>
    <property type="match status" value="1"/>
</dbReference>
<dbReference type="GO" id="GO:0000155">
    <property type="term" value="F:phosphorelay sensor kinase activity"/>
    <property type="evidence" value="ECO:0007669"/>
    <property type="project" value="InterPro"/>
</dbReference>
<keyword evidence="4" id="KW-0597">Phosphoprotein</keyword>
<feature type="domain" description="HAMP" evidence="11">
    <location>
        <begin position="274"/>
        <end position="326"/>
    </location>
</feature>
<feature type="domain" description="Histidine kinase" evidence="10">
    <location>
        <begin position="334"/>
        <end position="546"/>
    </location>
</feature>
<evidence type="ECO:0000313" key="13">
    <source>
        <dbReference type="Proteomes" id="UP000612899"/>
    </source>
</evidence>
<dbReference type="InterPro" id="IPR050736">
    <property type="entry name" value="Sensor_HK_Regulatory"/>
</dbReference>
<evidence type="ECO:0000256" key="9">
    <source>
        <dbReference type="ARBA" id="ARBA00023012"/>
    </source>
</evidence>
<dbReference type="CDD" id="cd00082">
    <property type="entry name" value="HisKA"/>
    <property type="match status" value="1"/>
</dbReference>
<proteinExistence type="predicted"/>
<dbReference type="SMART" id="SM00388">
    <property type="entry name" value="HisKA"/>
    <property type="match status" value="1"/>
</dbReference>
<evidence type="ECO:0000313" key="12">
    <source>
        <dbReference type="EMBL" id="GIH04040.1"/>
    </source>
</evidence>
<evidence type="ECO:0000259" key="10">
    <source>
        <dbReference type="PROSITE" id="PS50109"/>
    </source>
</evidence>
<keyword evidence="6" id="KW-0812">Transmembrane</keyword>
<keyword evidence="8" id="KW-1133">Transmembrane helix</keyword>
<dbReference type="SUPFAM" id="SSF158472">
    <property type="entry name" value="HAMP domain-like"/>
    <property type="match status" value="1"/>
</dbReference>
<comment type="caution">
    <text evidence="12">The sequence shown here is derived from an EMBL/GenBank/DDBJ whole genome shotgun (WGS) entry which is preliminary data.</text>
</comment>
<keyword evidence="5" id="KW-0808">Transferase</keyword>
<evidence type="ECO:0000256" key="8">
    <source>
        <dbReference type="ARBA" id="ARBA00022989"/>
    </source>
</evidence>
<gene>
    <name evidence="12" type="ORF">Rhe02_21070</name>
</gene>
<comment type="subcellular location">
    <subcellularLocation>
        <location evidence="2">Cell membrane</location>
    </subcellularLocation>
</comment>
<accession>A0A8J3Q6H3</accession>
<dbReference type="EC" id="2.7.13.3" evidence="3"/>
<keyword evidence="13" id="KW-1185">Reference proteome</keyword>
<dbReference type="SMART" id="SM00304">
    <property type="entry name" value="HAMP"/>
    <property type="match status" value="1"/>
</dbReference>
<dbReference type="Pfam" id="PF00672">
    <property type="entry name" value="HAMP"/>
    <property type="match status" value="1"/>
</dbReference>
<dbReference type="RefSeq" id="WP_203907933.1">
    <property type="nucleotide sequence ID" value="NZ_BONY01000010.1"/>
</dbReference>
<evidence type="ECO:0000259" key="11">
    <source>
        <dbReference type="PROSITE" id="PS50885"/>
    </source>
</evidence>
<keyword evidence="8" id="KW-0472">Membrane</keyword>
<evidence type="ECO:0000256" key="5">
    <source>
        <dbReference type="ARBA" id="ARBA00022679"/>
    </source>
</evidence>
<dbReference type="Gene3D" id="6.10.340.10">
    <property type="match status" value="1"/>
</dbReference>
<reference evidence="12" key="1">
    <citation type="submission" date="2021-01" db="EMBL/GenBank/DDBJ databases">
        <title>Whole genome shotgun sequence of Rhizocola hellebori NBRC 109834.</title>
        <authorList>
            <person name="Komaki H."/>
            <person name="Tamura T."/>
        </authorList>
    </citation>
    <scope>NUCLEOTIDE SEQUENCE</scope>
    <source>
        <strain evidence="12">NBRC 109834</strain>
    </source>
</reference>
<dbReference type="InterPro" id="IPR003660">
    <property type="entry name" value="HAMP_dom"/>
</dbReference>
<evidence type="ECO:0000256" key="4">
    <source>
        <dbReference type="ARBA" id="ARBA00022553"/>
    </source>
</evidence>
<dbReference type="InterPro" id="IPR003594">
    <property type="entry name" value="HATPase_dom"/>
</dbReference>
<dbReference type="Proteomes" id="UP000612899">
    <property type="component" value="Unassembled WGS sequence"/>
</dbReference>
<evidence type="ECO:0000256" key="7">
    <source>
        <dbReference type="ARBA" id="ARBA00022777"/>
    </source>
</evidence>
<evidence type="ECO:0000256" key="2">
    <source>
        <dbReference type="ARBA" id="ARBA00004236"/>
    </source>
</evidence>
<protein>
    <recommendedName>
        <fullName evidence="3">histidine kinase</fullName>
        <ecNumber evidence="3">2.7.13.3</ecNumber>
    </recommendedName>
</protein>
<dbReference type="Gene3D" id="3.30.565.10">
    <property type="entry name" value="Histidine kinase-like ATPase, C-terminal domain"/>
    <property type="match status" value="1"/>
</dbReference>
<dbReference type="Gene3D" id="1.10.287.130">
    <property type="match status" value="1"/>
</dbReference>
<dbReference type="PROSITE" id="PS50109">
    <property type="entry name" value="HIS_KIN"/>
    <property type="match status" value="1"/>
</dbReference>
<comment type="catalytic activity">
    <reaction evidence="1">
        <text>ATP + protein L-histidine = ADP + protein N-phospho-L-histidine.</text>
        <dbReference type="EC" id="2.7.13.3"/>
    </reaction>
</comment>
<dbReference type="InterPro" id="IPR005467">
    <property type="entry name" value="His_kinase_dom"/>
</dbReference>
<evidence type="ECO:0000256" key="6">
    <source>
        <dbReference type="ARBA" id="ARBA00022692"/>
    </source>
</evidence>
<dbReference type="PANTHER" id="PTHR43711">
    <property type="entry name" value="TWO-COMPONENT HISTIDINE KINASE"/>
    <property type="match status" value="1"/>
</dbReference>
<evidence type="ECO:0000256" key="3">
    <source>
        <dbReference type="ARBA" id="ARBA00012438"/>
    </source>
</evidence>
<dbReference type="Pfam" id="PF00512">
    <property type="entry name" value="HisKA"/>
    <property type="match status" value="1"/>
</dbReference>
<dbReference type="EMBL" id="BONY01000010">
    <property type="protein sequence ID" value="GIH04040.1"/>
    <property type="molecule type" value="Genomic_DNA"/>
</dbReference>
<dbReference type="SUPFAM" id="SSF55874">
    <property type="entry name" value="ATPase domain of HSP90 chaperone/DNA topoisomerase II/histidine kinase"/>
    <property type="match status" value="1"/>
</dbReference>
<keyword evidence="9" id="KW-0902">Two-component regulatory system</keyword>
<dbReference type="FunFam" id="3.30.565.10:FF:000006">
    <property type="entry name" value="Sensor histidine kinase WalK"/>
    <property type="match status" value="1"/>
</dbReference>